<evidence type="ECO:0000256" key="1">
    <source>
        <dbReference type="ARBA" id="ARBA00001933"/>
    </source>
</evidence>
<dbReference type="PROSITE" id="PS00600">
    <property type="entry name" value="AA_TRANSFER_CLASS_3"/>
    <property type="match status" value="1"/>
</dbReference>
<dbReference type="InterPro" id="IPR015422">
    <property type="entry name" value="PyrdxlP-dep_Trfase_small"/>
</dbReference>
<keyword evidence="5 6" id="KW-0663">Pyridoxal phosphate</keyword>
<dbReference type="EMBL" id="FOAS01000008">
    <property type="protein sequence ID" value="SEL10058.1"/>
    <property type="molecule type" value="Genomic_DNA"/>
</dbReference>
<name>A0A1H7MGM6_9GAMM</name>
<dbReference type="Gene3D" id="3.90.1150.10">
    <property type="entry name" value="Aspartate Aminotransferase, domain 1"/>
    <property type="match status" value="1"/>
</dbReference>
<dbReference type="NCBIfam" id="TIGR00709">
    <property type="entry name" value="dat"/>
    <property type="match status" value="1"/>
</dbReference>
<dbReference type="InterPro" id="IPR005814">
    <property type="entry name" value="Aminotrans_3"/>
</dbReference>
<evidence type="ECO:0000256" key="2">
    <source>
        <dbReference type="ARBA" id="ARBA00008954"/>
    </source>
</evidence>
<reference evidence="7 8" key="1">
    <citation type="submission" date="2016-10" db="EMBL/GenBank/DDBJ databases">
        <authorList>
            <person name="de Groot N.N."/>
        </authorList>
    </citation>
    <scope>NUCLEOTIDE SEQUENCE [LARGE SCALE GENOMIC DNA]</scope>
    <source>
        <strain evidence="7 8">JCM 19513</strain>
    </source>
</reference>
<gene>
    <name evidence="7" type="ORF">SAMN05216214_10847</name>
</gene>
<dbReference type="GO" id="GO:0008483">
    <property type="term" value="F:transaminase activity"/>
    <property type="evidence" value="ECO:0007669"/>
    <property type="project" value="UniProtKB-KW"/>
</dbReference>
<dbReference type="Gene3D" id="3.40.640.10">
    <property type="entry name" value="Type I PLP-dependent aspartate aminotransferase-like (Major domain)"/>
    <property type="match status" value="1"/>
</dbReference>
<evidence type="ECO:0000256" key="5">
    <source>
        <dbReference type="ARBA" id="ARBA00022898"/>
    </source>
</evidence>
<dbReference type="PANTHER" id="PTHR43552:SF1">
    <property type="entry name" value="DIAMINOBUTYRATE--2-OXOGLUTARATE AMINOTRANSFERASE"/>
    <property type="match status" value="1"/>
</dbReference>
<dbReference type="GO" id="GO:0030170">
    <property type="term" value="F:pyridoxal phosphate binding"/>
    <property type="evidence" value="ECO:0007669"/>
    <property type="project" value="InterPro"/>
</dbReference>
<keyword evidence="4" id="KW-0808">Transferase</keyword>
<evidence type="ECO:0000256" key="4">
    <source>
        <dbReference type="ARBA" id="ARBA00022679"/>
    </source>
</evidence>
<dbReference type="PANTHER" id="PTHR43552">
    <property type="entry name" value="DIAMINOBUTYRATE--2-OXOGLUTARATE AMINOTRANSFERASE"/>
    <property type="match status" value="1"/>
</dbReference>
<dbReference type="PIRSF" id="PIRSF000521">
    <property type="entry name" value="Transaminase_4ab_Lys_Orn"/>
    <property type="match status" value="1"/>
</dbReference>
<proteinExistence type="inferred from homology"/>
<dbReference type="STRING" id="1429083.GCA_001885685_00862"/>
<keyword evidence="3" id="KW-0032">Aminotransferase</keyword>
<dbReference type="CDD" id="cd00610">
    <property type="entry name" value="OAT_like"/>
    <property type="match status" value="1"/>
</dbReference>
<dbReference type="InterPro" id="IPR049704">
    <property type="entry name" value="Aminotrans_3_PPA_site"/>
</dbReference>
<accession>A0A1H7MGM6</accession>
<dbReference type="InterPro" id="IPR004637">
    <property type="entry name" value="Dat"/>
</dbReference>
<keyword evidence="8" id="KW-1185">Reference proteome</keyword>
<comment type="cofactor">
    <cofactor evidence="1">
        <name>pyridoxal 5'-phosphate</name>
        <dbReference type="ChEBI" id="CHEBI:597326"/>
    </cofactor>
</comment>
<evidence type="ECO:0000256" key="3">
    <source>
        <dbReference type="ARBA" id="ARBA00022576"/>
    </source>
</evidence>
<evidence type="ECO:0000313" key="8">
    <source>
        <dbReference type="Proteomes" id="UP000185766"/>
    </source>
</evidence>
<evidence type="ECO:0000256" key="6">
    <source>
        <dbReference type="RuleBase" id="RU003560"/>
    </source>
</evidence>
<organism evidence="7 8">
    <name type="scientific">Atopomonas hussainii</name>
    <dbReference type="NCBI Taxonomy" id="1429083"/>
    <lineage>
        <taxon>Bacteria</taxon>
        <taxon>Pseudomonadati</taxon>
        <taxon>Pseudomonadota</taxon>
        <taxon>Gammaproteobacteria</taxon>
        <taxon>Pseudomonadales</taxon>
        <taxon>Pseudomonadaceae</taxon>
        <taxon>Atopomonas</taxon>
    </lineage>
</organism>
<dbReference type="NCBIfam" id="NF005393">
    <property type="entry name" value="PRK06938.1"/>
    <property type="match status" value="1"/>
</dbReference>
<sequence>MSAPACVSDLPTRFTNEHYLSRQARMESSVRSYPRKLPLAIAKAQGCWLTDVDGRDYLDCLAGAGTLALGHNHPSVVQAIQDTLTAGLPLHTLDLTTPLKDAFCEQVRSILPGELAQGRLQFCGPSGADAVEAAIKLAKTVTGRSTVCSFSGGYHGMTQGTLALTGNLGPKQALGALQAGVQFLPYPYSYRCPFGLGGEAGIDAALHYVEHLLQDPESGVCRPAALILEAVQGEGGVIPAPRRWLQGIRAITEQLGILLIIDEVQAGIGRTGQWFACNDAGVVPDILVMSKAIGGSLPMALLAYREALDVWQPAAHTGTFRGNQLGMATGLATLQTLAAPGFLSEVQRKGEQLGGQLRALQNRVGCIGEVRGRGLMWGVEIVDKRQAANRLGSYPAFGELAKRIQQECFARGLILELGGRHGAVVRLLPPLIISDSELALLLERLQAAIVAAEQALAVAA</sequence>
<dbReference type="AlphaFoldDB" id="A0A1H7MGM6"/>
<protein>
    <submittedName>
        <fullName evidence="7">Diaminobutyrate-2-oxoglutarate transaminase</fullName>
    </submittedName>
</protein>
<dbReference type="Pfam" id="PF00202">
    <property type="entry name" value="Aminotran_3"/>
    <property type="match status" value="1"/>
</dbReference>
<comment type="similarity">
    <text evidence="2 6">Belongs to the class-III pyridoxal-phosphate-dependent aminotransferase family.</text>
</comment>
<dbReference type="SUPFAM" id="SSF53383">
    <property type="entry name" value="PLP-dependent transferases"/>
    <property type="match status" value="1"/>
</dbReference>
<dbReference type="InterPro" id="IPR015421">
    <property type="entry name" value="PyrdxlP-dep_Trfase_major"/>
</dbReference>
<dbReference type="InterPro" id="IPR015424">
    <property type="entry name" value="PyrdxlP-dep_Trfase"/>
</dbReference>
<evidence type="ECO:0000313" key="7">
    <source>
        <dbReference type="EMBL" id="SEL10058.1"/>
    </source>
</evidence>
<dbReference type="Proteomes" id="UP000185766">
    <property type="component" value="Unassembled WGS sequence"/>
</dbReference>